<dbReference type="PANTHER" id="PTHR43031:SF1">
    <property type="entry name" value="PYRIDINE NUCLEOTIDE-DISULPHIDE OXIDOREDUCTASE"/>
    <property type="match status" value="1"/>
</dbReference>
<evidence type="ECO:0000259" key="1">
    <source>
        <dbReference type="PROSITE" id="PS50206"/>
    </source>
</evidence>
<dbReference type="SMART" id="SM00450">
    <property type="entry name" value="RHOD"/>
    <property type="match status" value="1"/>
</dbReference>
<dbReference type="SUPFAM" id="SSF52821">
    <property type="entry name" value="Rhodanese/Cell cycle control phosphatase"/>
    <property type="match status" value="1"/>
</dbReference>
<dbReference type="Pfam" id="PF00581">
    <property type="entry name" value="Rhodanese"/>
    <property type="match status" value="1"/>
</dbReference>
<sequence length="125" mass="13877">MIKYLFSIFLTIFLLMGCTKTEFSDVITMEEFKSSVLANDTIVLDVRTEEEFYGPLGHIDGATLIPIDELADRMNELSSVKDKTIYVVCRSGNRSGRGKDILNANDFTAVNVNGGMLAWDALANE</sequence>
<feature type="domain" description="Rhodanese" evidence="1">
    <location>
        <begin position="37"/>
        <end position="121"/>
    </location>
</feature>
<dbReference type="PROSITE" id="PS50206">
    <property type="entry name" value="RHODANESE_3"/>
    <property type="match status" value="1"/>
</dbReference>
<protein>
    <recommendedName>
        <fullName evidence="1">Rhodanese domain-containing protein</fullName>
    </recommendedName>
</protein>
<dbReference type="InterPro" id="IPR050229">
    <property type="entry name" value="GlpE_sulfurtransferase"/>
</dbReference>
<evidence type="ECO:0000313" key="2">
    <source>
        <dbReference type="EMBL" id="SUZ79365.1"/>
    </source>
</evidence>
<dbReference type="InterPro" id="IPR036873">
    <property type="entry name" value="Rhodanese-like_dom_sf"/>
</dbReference>
<dbReference type="CDD" id="cd00158">
    <property type="entry name" value="RHOD"/>
    <property type="match status" value="1"/>
</dbReference>
<dbReference type="PANTHER" id="PTHR43031">
    <property type="entry name" value="FAD-DEPENDENT OXIDOREDUCTASE"/>
    <property type="match status" value="1"/>
</dbReference>
<reference evidence="2" key="1">
    <citation type="submission" date="2018-05" db="EMBL/GenBank/DDBJ databases">
        <authorList>
            <person name="Lanie J.A."/>
            <person name="Ng W.-L."/>
            <person name="Kazmierczak K.M."/>
            <person name="Andrzejewski T.M."/>
            <person name="Davidsen T.M."/>
            <person name="Wayne K.J."/>
            <person name="Tettelin H."/>
            <person name="Glass J.I."/>
            <person name="Rusch D."/>
            <person name="Podicherti R."/>
            <person name="Tsui H.-C.T."/>
            <person name="Winkler M.E."/>
        </authorList>
    </citation>
    <scope>NUCLEOTIDE SEQUENCE</scope>
</reference>
<dbReference type="PROSITE" id="PS51257">
    <property type="entry name" value="PROKAR_LIPOPROTEIN"/>
    <property type="match status" value="1"/>
</dbReference>
<dbReference type="AlphaFoldDB" id="A0A381QJ81"/>
<proteinExistence type="predicted"/>
<dbReference type="InterPro" id="IPR001763">
    <property type="entry name" value="Rhodanese-like_dom"/>
</dbReference>
<gene>
    <name evidence="2" type="ORF">METZ01_LOCUS32219</name>
</gene>
<dbReference type="Gene3D" id="3.40.250.10">
    <property type="entry name" value="Rhodanese-like domain"/>
    <property type="match status" value="1"/>
</dbReference>
<organism evidence="2">
    <name type="scientific">marine metagenome</name>
    <dbReference type="NCBI Taxonomy" id="408172"/>
    <lineage>
        <taxon>unclassified sequences</taxon>
        <taxon>metagenomes</taxon>
        <taxon>ecological metagenomes</taxon>
    </lineage>
</organism>
<dbReference type="EMBL" id="UINC01001383">
    <property type="protein sequence ID" value="SUZ79365.1"/>
    <property type="molecule type" value="Genomic_DNA"/>
</dbReference>
<accession>A0A381QJ81</accession>
<name>A0A381QJ81_9ZZZZ</name>